<dbReference type="EC" id="3.1.21.-" evidence="5"/>
<keyword evidence="5" id="KW-0255">Endonuclease</keyword>
<evidence type="ECO:0000256" key="1">
    <source>
        <dbReference type="ARBA" id="ARBA00010923"/>
    </source>
</evidence>
<dbReference type="RefSeq" id="WP_211469622.1">
    <property type="nucleotide sequence ID" value="NZ_JAGSXH010000076.1"/>
</dbReference>
<comment type="caution">
    <text evidence="5">The sequence shown here is derived from an EMBL/GenBank/DDBJ whole genome shotgun (WGS) entry which is preliminary data.</text>
</comment>
<dbReference type="GO" id="GO:0016787">
    <property type="term" value="F:hydrolase activity"/>
    <property type="evidence" value="ECO:0007669"/>
    <property type="project" value="UniProtKB-KW"/>
</dbReference>
<dbReference type="GO" id="GO:0003677">
    <property type="term" value="F:DNA binding"/>
    <property type="evidence" value="ECO:0007669"/>
    <property type="project" value="UniProtKB-KW"/>
</dbReference>
<accession>A0A8J7WMV0</accession>
<keyword evidence="6" id="KW-1185">Reference proteome</keyword>
<evidence type="ECO:0000256" key="2">
    <source>
        <dbReference type="ARBA" id="ARBA00022747"/>
    </source>
</evidence>
<dbReference type="PANTHER" id="PTHR30408">
    <property type="entry name" value="TYPE-1 RESTRICTION ENZYME ECOKI SPECIFICITY PROTEIN"/>
    <property type="match status" value="1"/>
</dbReference>
<dbReference type="GO" id="GO:0004519">
    <property type="term" value="F:endonuclease activity"/>
    <property type="evidence" value="ECO:0007669"/>
    <property type="project" value="UniProtKB-KW"/>
</dbReference>
<evidence type="ECO:0000313" key="5">
    <source>
        <dbReference type="EMBL" id="MBS2965263.1"/>
    </source>
</evidence>
<keyword evidence="3" id="KW-0238">DNA-binding</keyword>
<evidence type="ECO:0000313" key="6">
    <source>
        <dbReference type="Proteomes" id="UP000677913"/>
    </source>
</evidence>
<name>A0A8J7WMV0_9ACTN</name>
<keyword evidence="2" id="KW-0680">Restriction system</keyword>
<dbReference type="AlphaFoldDB" id="A0A8J7WMV0"/>
<gene>
    <name evidence="5" type="ORF">KGA66_19595</name>
</gene>
<dbReference type="Gene3D" id="3.90.220.20">
    <property type="entry name" value="DNA methylase specificity domains"/>
    <property type="match status" value="2"/>
</dbReference>
<evidence type="ECO:0000256" key="3">
    <source>
        <dbReference type="ARBA" id="ARBA00023125"/>
    </source>
</evidence>
<feature type="domain" description="Type I restriction modification DNA specificity" evidence="4">
    <location>
        <begin position="58"/>
        <end position="168"/>
    </location>
</feature>
<comment type="similarity">
    <text evidence="1">Belongs to the type-I restriction system S methylase family.</text>
</comment>
<proteinExistence type="inferred from homology"/>
<dbReference type="GO" id="GO:0009307">
    <property type="term" value="P:DNA restriction-modification system"/>
    <property type="evidence" value="ECO:0007669"/>
    <property type="project" value="UniProtKB-KW"/>
</dbReference>
<evidence type="ECO:0000259" key="4">
    <source>
        <dbReference type="Pfam" id="PF01420"/>
    </source>
</evidence>
<dbReference type="InterPro" id="IPR044946">
    <property type="entry name" value="Restrct_endonuc_typeI_TRD_sf"/>
</dbReference>
<sequence length="412" mass="45229">MNLRGAAEVVIGRQRAPQHDYGPHMVRYLRAANVKDGTLDLGDVKEMNFSPTEQQIFALEHGDVLVTEGSGSLSSVGAAAVWRGELSGTVCFQNTLLRLRPRAGVAGRFLGWWARSAFGNGEFASIASGANIYHLSADRVRALPISIPPVDEQRRIADFLDAETTRIDSLRDLNLKARRLLDERESAYLDSRFDELVASSGITPLRRLVTSMEQGSSPQCESYPAEVGEWGVLKVSCIRPGRFFPDENKRLPASEPVDRALEVREGDLLITRANTPDLVGSTTVVPEIRSRLLLCDKIFRVKLAESVDPNYIAAVARWSRVRDLCSASSNGASQSMANIRFEEVKNWPIPRLDVKAQRELVVDVAAIAKQTDALKEALARQLALLAERRQALITAAVTGQIDVTTARGADLS</sequence>
<protein>
    <submittedName>
        <fullName evidence="5">Restriction endonuclease subunit S</fullName>
        <ecNumber evidence="5">3.1.21.-</ecNumber>
    </submittedName>
</protein>
<dbReference type="Proteomes" id="UP000677913">
    <property type="component" value="Unassembled WGS sequence"/>
</dbReference>
<reference evidence="5" key="1">
    <citation type="submission" date="2021-04" db="EMBL/GenBank/DDBJ databases">
        <title>Genome based classification of Actinospica acidithermotolerans sp. nov., an actinobacterium isolated from an Indonesian hot spring.</title>
        <authorList>
            <person name="Kusuma A.B."/>
            <person name="Putra K.E."/>
            <person name="Nafisah S."/>
            <person name="Loh J."/>
            <person name="Nouioui I."/>
            <person name="Goodfellow M."/>
        </authorList>
    </citation>
    <scope>NUCLEOTIDE SEQUENCE</scope>
    <source>
        <strain evidence="5">DSM 45618</strain>
    </source>
</reference>
<dbReference type="CDD" id="cd17253">
    <property type="entry name" value="RMtype1_S_Eco933I-TRD2-CR2_like"/>
    <property type="match status" value="1"/>
</dbReference>
<organism evidence="5 6">
    <name type="scientific">Actinocrinis puniceicyclus</name>
    <dbReference type="NCBI Taxonomy" id="977794"/>
    <lineage>
        <taxon>Bacteria</taxon>
        <taxon>Bacillati</taxon>
        <taxon>Actinomycetota</taxon>
        <taxon>Actinomycetes</taxon>
        <taxon>Catenulisporales</taxon>
        <taxon>Actinospicaceae</taxon>
        <taxon>Actinocrinis</taxon>
    </lineage>
</organism>
<dbReference type="SUPFAM" id="SSF116734">
    <property type="entry name" value="DNA methylase specificity domain"/>
    <property type="match status" value="2"/>
</dbReference>
<dbReference type="Pfam" id="PF01420">
    <property type="entry name" value="Methylase_S"/>
    <property type="match status" value="1"/>
</dbReference>
<dbReference type="InterPro" id="IPR052021">
    <property type="entry name" value="Type-I_RS_S_subunit"/>
</dbReference>
<dbReference type="InterPro" id="IPR000055">
    <property type="entry name" value="Restrct_endonuc_typeI_TRD"/>
</dbReference>
<dbReference type="EMBL" id="JAGSXH010000076">
    <property type="protein sequence ID" value="MBS2965263.1"/>
    <property type="molecule type" value="Genomic_DNA"/>
</dbReference>
<keyword evidence="5" id="KW-0378">Hydrolase</keyword>
<keyword evidence="5" id="KW-0540">Nuclease</keyword>
<dbReference type="PANTHER" id="PTHR30408:SF12">
    <property type="entry name" value="TYPE I RESTRICTION ENZYME MJAVIII SPECIFICITY SUBUNIT"/>
    <property type="match status" value="1"/>
</dbReference>